<accession>A0AAD5SD62</accession>
<organism evidence="2 3">
    <name type="scientific">Rhizophlyctis rosea</name>
    <dbReference type="NCBI Taxonomy" id="64517"/>
    <lineage>
        <taxon>Eukaryota</taxon>
        <taxon>Fungi</taxon>
        <taxon>Fungi incertae sedis</taxon>
        <taxon>Chytridiomycota</taxon>
        <taxon>Chytridiomycota incertae sedis</taxon>
        <taxon>Chytridiomycetes</taxon>
        <taxon>Rhizophlyctidales</taxon>
        <taxon>Rhizophlyctidaceae</taxon>
        <taxon>Rhizophlyctis</taxon>
    </lineage>
</organism>
<keyword evidence="1" id="KW-0175">Coiled coil</keyword>
<name>A0AAD5SD62_9FUNG</name>
<reference evidence="2" key="1">
    <citation type="submission" date="2020-05" db="EMBL/GenBank/DDBJ databases">
        <title>Phylogenomic resolution of chytrid fungi.</title>
        <authorList>
            <person name="Stajich J.E."/>
            <person name="Amses K."/>
            <person name="Simmons R."/>
            <person name="Seto K."/>
            <person name="Myers J."/>
            <person name="Bonds A."/>
            <person name="Quandt C.A."/>
            <person name="Barry K."/>
            <person name="Liu P."/>
            <person name="Grigoriev I."/>
            <person name="Longcore J.E."/>
            <person name="James T.Y."/>
        </authorList>
    </citation>
    <scope>NUCLEOTIDE SEQUENCE</scope>
    <source>
        <strain evidence="2">JEL0318</strain>
    </source>
</reference>
<evidence type="ECO:0000313" key="2">
    <source>
        <dbReference type="EMBL" id="KAJ3052672.1"/>
    </source>
</evidence>
<dbReference type="Proteomes" id="UP001212841">
    <property type="component" value="Unassembled WGS sequence"/>
</dbReference>
<comment type="caution">
    <text evidence="2">The sequence shown here is derived from an EMBL/GenBank/DDBJ whole genome shotgun (WGS) entry which is preliminary data.</text>
</comment>
<dbReference type="EMBL" id="JADGJD010000276">
    <property type="protein sequence ID" value="KAJ3052672.1"/>
    <property type="molecule type" value="Genomic_DNA"/>
</dbReference>
<keyword evidence="3" id="KW-1185">Reference proteome</keyword>
<feature type="coiled-coil region" evidence="1">
    <location>
        <begin position="816"/>
        <end position="843"/>
    </location>
</feature>
<evidence type="ECO:0000313" key="3">
    <source>
        <dbReference type="Proteomes" id="UP001212841"/>
    </source>
</evidence>
<gene>
    <name evidence="2" type="ORF">HK097_005875</name>
</gene>
<proteinExistence type="predicted"/>
<evidence type="ECO:0000256" key="1">
    <source>
        <dbReference type="SAM" id="Coils"/>
    </source>
</evidence>
<protein>
    <submittedName>
        <fullName evidence="2">Uncharacterized protein</fullName>
    </submittedName>
</protein>
<sequence>MYYSGLSDSKKKWLKITEGLERDNLYSNGSRKFYMQIFSSLFTNDVAIPLPAFVGGLQLQFDIAGAENYFLSNSVPRMTIENPALRYCSVVPDPSFILALTSAIQGGRSMWLPMTELKTFRIYGNGAGDAIYNVAVGNVTSSRTSWSIEANQILNPGFNKRFSHGIRDLDTFMVTFLSEAGSIHGVDEVANIRSVNANVMDFDSYRTEHFRAGLTYTSDNEQFASGLSIIGSANPNIVIKASYGNTMPPTTGSTLLSGTIKPFRSVVAEIGELDTPFNAIHARNISNANGPLTVNSVTSSAPIFIDSEQGVAKVGLAYDHTLQVTPDNRLNVVPRIITNADVDLRTPPNQPIKIVYDNTEDAGAEVILHYDEQRFTVSDSGKLGFEIKNDDVDIEGIFPISVAYRNDDEPGASMEVSLLHDVDDFNLDEGKLKAVPLNLKGQGAMGVRSADWELGEDDAKLRVIHLDVSNQFQQTGGVLDIRSQGAGRVPFYQLSSGFANTGLFTFDGNILSVPFVKSTVSYQIQDDYLTTCAFVLQSYQSEGSGTGIDVLASVNNRRIIKARCDPSSLIVDGANNLAVKVDPSGGLVKDATLGLDVKTDPTGVVFKDPSANFSLDIRVDNLSIKKNAGVLNVNLAEGDVLVSGVTGIGVSVDGTTIVKNLGTLSANYRAMLPVQVVGNEVSLQVDENFMQVGALGLAINPAETGAIEVLPGLGIAVKCDVSGCIFRDLGGLDVKVAPTSGLSKGTLGLQVDVDESGVIFKDVLGIDCTVDELTIVKTFGRLCGNYKAGNGLTLLGNTFAVSPELEKKIDDVADGLDDATDAAEQARNVAENAKTVADNLADKLGGISDVLNTVGDLSKQIGIAVGTSALTSATVTALSATALGIAAKSQAQALIASKVGTATSIAATFAGTFGAIGGLIAGSLNKKGNTINHISNNTYDIGTIKEKDTDDEEDTYLYGFTLGCGTDYSIELFPDRGLNPCTIMPLLNSGLLPVESTNSRTGMLTVVGGLGVSGNIHGGKDVFANGKKLATEDYVLGRGFLTSSNLTGYATENYVTSRGYITNSSLTSTLGSYVTNSSLTSTLGSYVTNSSLTSSLAGKANVFTVSSPLTYASNVIGLNTSLITSVGTLSSLTVSGDIVVRGTSASEGGQINFGYPGNYTLTGQGNSSRITDVAGSSTSNWFRLIDISPSGSVMNTLQIKNGTGEVQKFSTTDTLSTITGAFQVAGGVGIEKALYTGGNINIAHSADTWSGNDLNVVKTRNGGATQMYDRIGGISFLSNITSASLQRSAYIYAQAETVSSSSVGSSLNFLLRNPSTGADVTRFLINYDGTVGVLSTTDASSATSGALQVAGGIGGA</sequence>